<keyword evidence="3 6" id="KW-0812">Transmembrane</keyword>
<reference evidence="7 8" key="1">
    <citation type="submission" date="2020-11" db="EMBL/GenBank/DDBJ databases">
        <authorList>
            <person name="Sun Q."/>
        </authorList>
    </citation>
    <scope>NUCLEOTIDE SEQUENCE [LARGE SCALE GENOMIC DNA]</scope>
    <source>
        <strain evidence="7 8">P8398</strain>
    </source>
</reference>
<keyword evidence="8" id="KW-1185">Reference proteome</keyword>
<evidence type="ECO:0000256" key="6">
    <source>
        <dbReference type="SAM" id="Phobius"/>
    </source>
</evidence>
<feature type="transmembrane region" description="Helical" evidence="6">
    <location>
        <begin position="213"/>
        <end position="231"/>
    </location>
</feature>
<feature type="transmembrane region" description="Helical" evidence="6">
    <location>
        <begin position="80"/>
        <end position="98"/>
    </location>
</feature>
<feature type="transmembrane region" description="Helical" evidence="6">
    <location>
        <begin position="47"/>
        <end position="68"/>
    </location>
</feature>
<keyword evidence="4 6" id="KW-1133">Transmembrane helix</keyword>
<comment type="subcellular location">
    <subcellularLocation>
        <location evidence="1">Cell membrane</location>
        <topology evidence="1">Multi-pass membrane protein</topology>
    </subcellularLocation>
</comment>
<evidence type="ECO:0008006" key="9">
    <source>
        <dbReference type="Google" id="ProtNLM"/>
    </source>
</evidence>
<evidence type="ECO:0000256" key="3">
    <source>
        <dbReference type="ARBA" id="ARBA00022692"/>
    </source>
</evidence>
<evidence type="ECO:0000256" key="2">
    <source>
        <dbReference type="ARBA" id="ARBA00022475"/>
    </source>
</evidence>
<sequence length="491" mass="51840">MTAPSLKRGAVSLTAANMLDFGLQFLLPIALVRLLPTSAFADYRLAWLAIATAMAVAPFALPRSLFYFLPRTEQGARAPYVHQTLLMLLFSGALAGLLLGPWNPLLPASLRAIDSAAWFMPAFLALWVAANLLEYLPNAGGDVPGQARIIVGLAVLRVLMVAAAAWSGRADVVFGALVLYAAIKVALLLVHIGRQYGWKVFPLDRAALRTQTVYALPFGLASALFLLRGQADQWVAAAVFPASAFAAFSIGAVIMPVVALVRNSVNNAIAPRLSALESGKDQAGMLRLNQRANLAAAFVLLPTLALSAVLAVHIVTVVYTAKYLIAADVMRINSLALLGVAVEVSTLTVVLNQGRFLLMADGAMLFISLGAGFLGATLFGIPGAALGNVVTLAAGNAFSFWRVSRVTGVPVRHLQRWNTLFRILGAALGAGLLSSAFDHADLVAAPFIEALLIGVVYLISYVALLKLAGVMAEARALFTHQAPPPTPSTQD</sequence>
<evidence type="ECO:0000313" key="7">
    <source>
        <dbReference type="EMBL" id="QPI47311.1"/>
    </source>
</evidence>
<feature type="transmembrane region" description="Helical" evidence="6">
    <location>
        <begin position="149"/>
        <end position="166"/>
    </location>
</feature>
<evidence type="ECO:0000256" key="1">
    <source>
        <dbReference type="ARBA" id="ARBA00004651"/>
    </source>
</evidence>
<feature type="transmembrane region" description="Helical" evidence="6">
    <location>
        <begin position="21"/>
        <end position="41"/>
    </location>
</feature>
<keyword evidence="2" id="KW-1003">Cell membrane</keyword>
<dbReference type="RefSeq" id="WP_206087035.1">
    <property type="nucleotide sequence ID" value="NZ_CP065053.1"/>
</dbReference>
<feature type="transmembrane region" description="Helical" evidence="6">
    <location>
        <begin position="172"/>
        <end position="192"/>
    </location>
</feature>
<dbReference type="Proteomes" id="UP000662888">
    <property type="component" value="Chromosome"/>
</dbReference>
<evidence type="ECO:0000313" key="8">
    <source>
        <dbReference type="Proteomes" id="UP000662888"/>
    </source>
</evidence>
<organism evidence="7 8">
    <name type="scientific">Massilia antarctica</name>
    <dbReference type="NCBI Taxonomy" id="2765360"/>
    <lineage>
        <taxon>Bacteria</taxon>
        <taxon>Pseudomonadati</taxon>
        <taxon>Pseudomonadota</taxon>
        <taxon>Betaproteobacteria</taxon>
        <taxon>Burkholderiales</taxon>
        <taxon>Oxalobacteraceae</taxon>
        <taxon>Telluria group</taxon>
        <taxon>Massilia</taxon>
    </lineage>
</organism>
<gene>
    <name evidence="7" type="ORF">IV454_16955</name>
</gene>
<evidence type="ECO:0000256" key="4">
    <source>
        <dbReference type="ARBA" id="ARBA00022989"/>
    </source>
</evidence>
<proteinExistence type="predicted"/>
<feature type="transmembrane region" description="Helical" evidence="6">
    <location>
        <begin position="294"/>
        <end position="320"/>
    </location>
</feature>
<feature type="transmembrane region" description="Helical" evidence="6">
    <location>
        <begin position="118"/>
        <end position="137"/>
    </location>
</feature>
<feature type="transmembrane region" description="Helical" evidence="6">
    <location>
        <begin position="443"/>
        <end position="465"/>
    </location>
</feature>
<feature type="transmembrane region" description="Helical" evidence="6">
    <location>
        <begin position="358"/>
        <end position="379"/>
    </location>
</feature>
<protein>
    <recommendedName>
        <fullName evidence="9">Polysaccharide biosynthesis protein C-terminal domain-containing protein</fullName>
    </recommendedName>
</protein>
<feature type="transmembrane region" description="Helical" evidence="6">
    <location>
        <begin position="237"/>
        <end position="261"/>
    </location>
</feature>
<name>A0AA49A5D9_9BURK</name>
<dbReference type="PANTHER" id="PTHR30250:SF11">
    <property type="entry name" value="O-ANTIGEN TRANSPORTER-RELATED"/>
    <property type="match status" value="1"/>
</dbReference>
<feature type="transmembrane region" description="Helical" evidence="6">
    <location>
        <begin position="332"/>
        <end position="351"/>
    </location>
</feature>
<evidence type="ECO:0000256" key="5">
    <source>
        <dbReference type="ARBA" id="ARBA00023136"/>
    </source>
</evidence>
<keyword evidence="5 6" id="KW-0472">Membrane</keyword>
<dbReference type="PANTHER" id="PTHR30250">
    <property type="entry name" value="PST FAMILY PREDICTED COLANIC ACID TRANSPORTER"/>
    <property type="match status" value="1"/>
</dbReference>
<dbReference type="InterPro" id="IPR050833">
    <property type="entry name" value="Poly_Biosynth_Transport"/>
</dbReference>
<dbReference type="EMBL" id="CP065053">
    <property type="protein sequence ID" value="QPI47311.1"/>
    <property type="molecule type" value="Genomic_DNA"/>
</dbReference>
<accession>A0AA49A5D9</accession>